<protein>
    <recommendedName>
        <fullName evidence="5 13">NADPH:adrenodoxin oxidoreductase, mitochondrial</fullName>
        <ecNumber evidence="4 13">1.18.1.6</ecNumber>
    </recommendedName>
</protein>
<proteinExistence type="inferred from homology"/>
<dbReference type="InterPro" id="IPR021163">
    <property type="entry name" value="Ferredox_Rdtase_adrenod"/>
</dbReference>
<sequence>MNVIKHFNKSFTTSVLGSNTKKKVCVVGAGPAGFYAAQHLIKNLPDCYVDIVEKLPVPFGLVRFGVAPDHPEVKNVINTFTKTAENPRVKFLGNLTLGFDFSLQDLRNRYHAVILSYGAEKDRKLNIPNEYPSNVLSAREFVAWYNGLPGTENYKPNLNAKTVAVIGQGNVAIDVSRILLSPIDALVKTDITHFALQTLSESKVEKVYLIGRRGPLQAAFTIKELREMTKLSGVNICWRGEDFVGISEELSNLPRPRKRLTELMLSSLSQQQQMKGQKSFLPIFLRSPQQIDSSNNLVLSINNLVGNSAVATSVTETLQTDLIMRSIGYKSICLDKQLNFDEKQGLVNNVGGRVLKKQLTGSDNSIDDIEDKFEKGLYVSGWLATGPTGVILTTMNNSFSVAHAVCEDFKSGAINSTNSKPGLDDILVNKTVVTWDGWNRIDRAEIEAGKKSQKPREKIVNIKKMLELVS</sequence>
<dbReference type="Gene3D" id="3.50.50.60">
    <property type="entry name" value="FAD/NAD(P)-binding domain"/>
    <property type="match status" value="1"/>
</dbReference>
<evidence type="ECO:0000256" key="7">
    <source>
        <dbReference type="ARBA" id="ARBA00022630"/>
    </source>
</evidence>
<dbReference type="Gene3D" id="3.40.50.720">
    <property type="entry name" value="NAD(P)-binding Rossmann-like Domain"/>
    <property type="match status" value="1"/>
</dbReference>
<feature type="binding site" evidence="14">
    <location>
        <position position="53"/>
    </location>
    <ligand>
        <name>FAD</name>
        <dbReference type="ChEBI" id="CHEBI:57692"/>
    </ligand>
</feature>
<dbReference type="PRINTS" id="PR00419">
    <property type="entry name" value="ADXRDTASE"/>
</dbReference>
<accession>A0A9Q0N6E2</accession>
<dbReference type="InterPro" id="IPR023753">
    <property type="entry name" value="FAD/NAD-binding_dom"/>
</dbReference>
<dbReference type="AlphaFoldDB" id="A0A9Q0N6E2"/>
<evidence type="ECO:0000256" key="13">
    <source>
        <dbReference type="PIRNR" id="PIRNR000362"/>
    </source>
</evidence>
<reference evidence="17" key="1">
    <citation type="submission" date="2022-07" db="EMBL/GenBank/DDBJ databases">
        <authorList>
            <person name="Trinca V."/>
            <person name="Uliana J.V.C."/>
            <person name="Torres T.T."/>
            <person name="Ward R.J."/>
            <person name="Monesi N."/>
        </authorList>
    </citation>
    <scope>NUCLEOTIDE SEQUENCE</scope>
    <source>
        <strain evidence="17">HSMRA1968</strain>
        <tissue evidence="17">Whole embryos</tissue>
    </source>
</reference>
<keyword evidence="18" id="KW-1185">Reference proteome</keyword>
<dbReference type="Proteomes" id="UP001151699">
    <property type="component" value="Chromosome B"/>
</dbReference>
<dbReference type="PIRSF" id="PIRSF000362">
    <property type="entry name" value="FNR"/>
    <property type="match status" value="1"/>
</dbReference>
<dbReference type="FunFam" id="3.50.50.60:FF:000229">
    <property type="entry name" value="NADPH:adrenodoxin oxidoreductase, mitochondrial"/>
    <property type="match status" value="1"/>
</dbReference>
<dbReference type="Pfam" id="PF07992">
    <property type="entry name" value="Pyr_redox_2"/>
    <property type="match status" value="1"/>
</dbReference>
<dbReference type="InterPro" id="IPR036188">
    <property type="entry name" value="FAD/NAD-bd_sf"/>
</dbReference>
<evidence type="ECO:0000256" key="4">
    <source>
        <dbReference type="ARBA" id="ARBA00013219"/>
    </source>
</evidence>
<gene>
    <name evidence="17" type="primary">dare</name>
    <name evidence="17" type="ORF">Bhyg_08425</name>
</gene>
<feature type="binding site" evidence="15">
    <location>
        <position position="224"/>
    </location>
    <ligand>
        <name>NADP(+)</name>
        <dbReference type="ChEBI" id="CHEBI:58349"/>
    </ligand>
</feature>
<evidence type="ECO:0000256" key="9">
    <source>
        <dbReference type="ARBA" id="ARBA00022857"/>
    </source>
</evidence>
<keyword evidence="8 13" id="KW-0274">FAD</keyword>
<feature type="binding site" evidence="15">
    <location>
        <begin position="212"/>
        <end position="213"/>
    </location>
    <ligand>
        <name>NADP(+)</name>
        <dbReference type="ChEBI" id="CHEBI:58349"/>
    </ligand>
</feature>
<dbReference type="EC" id="1.18.1.6" evidence="4 13"/>
<feature type="binding site" evidence="15">
    <location>
        <begin position="168"/>
        <end position="171"/>
    </location>
    <ligand>
        <name>NADP(+)</name>
        <dbReference type="ChEBI" id="CHEBI:58349"/>
    </ligand>
</feature>
<dbReference type="EMBL" id="WJQU01000002">
    <property type="protein sequence ID" value="KAJ6643464.1"/>
    <property type="molecule type" value="Genomic_DNA"/>
</dbReference>
<keyword evidence="6" id="KW-0813">Transport</keyword>
<evidence type="ECO:0000256" key="14">
    <source>
        <dbReference type="PIRSR" id="PIRSR000362-1"/>
    </source>
</evidence>
<dbReference type="PANTHER" id="PTHR48467:SF1">
    <property type="entry name" value="GLUTAMATE SYNTHASE 1 [NADH], CHLOROPLASTIC-LIKE"/>
    <property type="match status" value="1"/>
</dbReference>
<comment type="caution">
    <text evidence="17">The sequence shown here is derived from an EMBL/GenBank/DDBJ whole genome shotgun (WGS) entry which is preliminary data.</text>
</comment>
<comment type="catalytic activity">
    <reaction evidence="12 13">
        <text>2 reduced [adrenodoxin] + NADP(+) + H(+) = 2 oxidized [adrenodoxin] + NADPH</text>
        <dbReference type="Rhea" id="RHEA:42312"/>
        <dbReference type="Rhea" id="RHEA-COMP:9998"/>
        <dbReference type="Rhea" id="RHEA-COMP:9999"/>
        <dbReference type="ChEBI" id="CHEBI:15378"/>
        <dbReference type="ChEBI" id="CHEBI:33737"/>
        <dbReference type="ChEBI" id="CHEBI:33738"/>
        <dbReference type="ChEBI" id="CHEBI:57783"/>
        <dbReference type="ChEBI" id="CHEBI:58349"/>
        <dbReference type="EC" id="1.18.1.6"/>
    </reaction>
</comment>
<feature type="binding site" evidence="14">
    <location>
        <position position="61"/>
    </location>
    <ligand>
        <name>FAD</name>
        <dbReference type="ChEBI" id="CHEBI:57692"/>
    </ligand>
</feature>
<evidence type="ECO:0000313" key="18">
    <source>
        <dbReference type="Proteomes" id="UP001151699"/>
    </source>
</evidence>
<evidence type="ECO:0000256" key="2">
    <source>
        <dbReference type="ARBA" id="ARBA00004731"/>
    </source>
</evidence>
<dbReference type="GO" id="GO:0016491">
    <property type="term" value="F:oxidoreductase activity"/>
    <property type="evidence" value="ECO:0007669"/>
    <property type="project" value="UniProtKB-KW"/>
</dbReference>
<evidence type="ECO:0000256" key="8">
    <source>
        <dbReference type="ARBA" id="ARBA00022827"/>
    </source>
</evidence>
<keyword evidence="11 13" id="KW-0560">Oxidoreductase</keyword>
<dbReference type="GO" id="GO:0005739">
    <property type="term" value="C:mitochondrion"/>
    <property type="evidence" value="ECO:0007669"/>
    <property type="project" value="UniProtKB-SubCell"/>
</dbReference>
<feature type="binding site" evidence="14">
    <location>
        <begin position="389"/>
        <end position="391"/>
    </location>
    <ligand>
        <name>FAD</name>
        <dbReference type="ChEBI" id="CHEBI:57692"/>
    </ligand>
</feature>
<evidence type="ECO:0000256" key="3">
    <source>
        <dbReference type="ARBA" id="ARBA00008312"/>
    </source>
</evidence>
<keyword evidence="10" id="KW-0249">Electron transport</keyword>
<name>A0A9Q0N6E2_9DIPT</name>
<feature type="binding site" evidence="14">
    <location>
        <position position="97"/>
    </location>
    <ligand>
        <name>FAD</name>
        <dbReference type="ChEBI" id="CHEBI:57692"/>
    </ligand>
</feature>
<evidence type="ECO:0000259" key="16">
    <source>
        <dbReference type="Pfam" id="PF07992"/>
    </source>
</evidence>
<evidence type="ECO:0000256" key="5">
    <source>
        <dbReference type="ARBA" id="ARBA00016287"/>
    </source>
</evidence>
<dbReference type="SUPFAM" id="SSF51971">
    <property type="entry name" value="Nucleotide-binding domain"/>
    <property type="match status" value="1"/>
</dbReference>
<feature type="binding site" evidence="15">
    <location>
        <position position="389"/>
    </location>
    <ligand>
        <name>NADP(+)</name>
        <dbReference type="ChEBI" id="CHEBI:58349"/>
    </ligand>
</feature>
<comment type="cofactor">
    <cofactor evidence="1 13 14">
        <name>FAD</name>
        <dbReference type="ChEBI" id="CHEBI:57692"/>
    </cofactor>
</comment>
<dbReference type="InterPro" id="IPR055275">
    <property type="entry name" value="Ferredox_Rdtase"/>
</dbReference>
<comment type="pathway">
    <text evidence="2">Steroid metabolism; cholesterol metabolism.</text>
</comment>
<evidence type="ECO:0000256" key="10">
    <source>
        <dbReference type="ARBA" id="ARBA00022982"/>
    </source>
</evidence>
<keyword evidence="7 13" id="KW-0285">Flavoprotein</keyword>
<comment type="subcellular location">
    <subcellularLocation>
        <location evidence="13">Mitochondrion</location>
    </subcellularLocation>
</comment>
<evidence type="ECO:0000256" key="6">
    <source>
        <dbReference type="ARBA" id="ARBA00022448"/>
    </source>
</evidence>
<comment type="similarity">
    <text evidence="3 13">Belongs to the ferredoxin--NADP reductase type 1 family.</text>
</comment>
<keyword evidence="13" id="KW-0496">Mitochondrion</keyword>
<feature type="domain" description="FAD/NAD(P)-binding" evidence="16">
    <location>
        <begin position="22"/>
        <end position="180"/>
    </location>
</feature>
<dbReference type="PANTHER" id="PTHR48467">
    <property type="entry name" value="GLUTAMATE SYNTHASE 1 [NADH], CHLOROPLASTIC-LIKE"/>
    <property type="match status" value="1"/>
</dbReference>
<evidence type="ECO:0000256" key="1">
    <source>
        <dbReference type="ARBA" id="ARBA00001974"/>
    </source>
</evidence>
<feature type="binding site" evidence="14">
    <location>
        <position position="32"/>
    </location>
    <ligand>
        <name>FAD</name>
        <dbReference type="ChEBI" id="CHEBI:57692"/>
    </ligand>
</feature>
<dbReference type="OrthoDB" id="333024at2759"/>
<evidence type="ECO:0000256" key="12">
    <source>
        <dbReference type="ARBA" id="ARBA00048933"/>
    </source>
</evidence>
<evidence type="ECO:0000313" key="17">
    <source>
        <dbReference type="EMBL" id="KAJ6643464.1"/>
    </source>
</evidence>
<keyword evidence="9 13" id="KW-0521">NADP</keyword>
<evidence type="ECO:0000256" key="15">
    <source>
        <dbReference type="PIRSR" id="PIRSR000362-2"/>
    </source>
</evidence>
<evidence type="ECO:0000256" key="11">
    <source>
        <dbReference type="ARBA" id="ARBA00023002"/>
    </source>
</evidence>
<organism evidence="17 18">
    <name type="scientific">Pseudolycoriella hygida</name>
    <dbReference type="NCBI Taxonomy" id="35572"/>
    <lineage>
        <taxon>Eukaryota</taxon>
        <taxon>Metazoa</taxon>
        <taxon>Ecdysozoa</taxon>
        <taxon>Arthropoda</taxon>
        <taxon>Hexapoda</taxon>
        <taxon>Insecta</taxon>
        <taxon>Pterygota</taxon>
        <taxon>Neoptera</taxon>
        <taxon>Endopterygota</taxon>
        <taxon>Diptera</taxon>
        <taxon>Nematocera</taxon>
        <taxon>Sciaroidea</taxon>
        <taxon>Sciaridae</taxon>
        <taxon>Pseudolycoriella</taxon>
    </lineage>
</organism>
<feature type="binding site" evidence="14">
    <location>
        <position position="382"/>
    </location>
    <ligand>
        <name>FAD</name>
        <dbReference type="ChEBI" id="CHEBI:57692"/>
    </ligand>
</feature>